<evidence type="ECO:0000256" key="1">
    <source>
        <dbReference type="ARBA" id="ARBA00009764"/>
    </source>
</evidence>
<dbReference type="EMBL" id="JACOPL010000005">
    <property type="protein sequence ID" value="MBC5725117.1"/>
    <property type="molecule type" value="Genomic_DNA"/>
</dbReference>
<keyword evidence="9" id="KW-1185">Reference proteome</keyword>
<dbReference type="Proteomes" id="UP000606499">
    <property type="component" value="Unassembled WGS sequence"/>
</dbReference>
<organism evidence="8 9">
    <name type="scientific">Agathobaculum faecis</name>
    <dbReference type="NCBI Taxonomy" id="2763013"/>
    <lineage>
        <taxon>Bacteria</taxon>
        <taxon>Bacillati</taxon>
        <taxon>Bacillota</taxon>
        <taxon>Clostridia</taxon>
        <taxon>Eubacteriales</taxon>
        <taxon>Butyricicoccaceae</taxon>
        <taxon>Agathobaculum</taxon>
    </lineage>
</organism>
<evidence type="ECO:0000313" key="8">
    <source>
        <dbReference type="EMBL" id="MBC5725117.1"/>
    </source>
</evidence>
<accession>A0A923LVK9</accession>
<proteinExistence type="inferred from homology"/>
<dbReference type="Pfam" id="PF02465">
    <property type="entry name" value="FliD_N"/>
    <property type="match status" value="1"/>
</dbReference>
<keyword evidence="8" id="KW-0966">Cell projection</keyword>
<sequence length="851" mass="90650">MAVSSVGGSSASSLYGSRNVLSGLASGMDTEAMIENMVMGTKNKITAQQQKQQKLLWKQEAYRSISDQLVQLSTKYTSYTSSTNLMSANFFKPSIITTAGKYKDLISASGSTTSDIVIQRVSQLAKSETITFSGLSGIDNTQSIDASKGVDLKGDVNVSNLAGKQLSFKYGNKSFSITFDSDREYKSVEDVADEINRQLSNASVSLSDGTSIKMDSKVKAEVVDGKISFQFTNSSETNTLELLGSSSQEVLTALHLSGGSKLTATDKIESSSAVEATDLATSKPAGEVLAGSSMKFTFNGTTATITMPEKDSAEYKAIFESSDPNSAMQNYLQTQLDQAFGYGRVTVSNTASDGTFQPSFSVKGDSDTLSIDSGTLHVVGKGGIFGIDRGASNRVNTSKTLGDLYGTDSIEQDGKKITIIKGMTAITGPDGKIKTDESGNALYSFEINGVKIGEFSANDSISTLTSAINSKPEAGVKLSYSKTSNQFVFSSTHGGTGGRVSISETTSDGADNLAARLFGTVEYSDDGSTAKIQRLDKQGQYVDSASSTRIQGQDAKMTALINGVERELTSGTNAFNIDGFTVTASGTFDAAAENDSGVSFSAKVDSDKIVDAIKSFVEDYNKVLSEINEQYSTQPDYNKSYEPLTEDQKADMSDKEIEAFETKAKQGLLFNDSDLGSLSSSLRFLFSGSDLSKIGINVSTNYSDKGKITLDETKLRSILETDPDAVASAFSDPMEQKQVTNADGTTTWVDDTSSGGAISRLKVQLDKYAGTTGATKGILIEKAGSQYSPLSLLNNTIQNQLEDITDMIDTLTDKLNDQIDTYTAKFSRLEVLISQMNSQSSYLASLGGSGY</sequence>
<feature type="domain" description="Flagellar hook-associated protein 2 N-terminal" evidence="6">
    <location>
        <begin position="26"/>
        <end position="127"/>
    </location>
</feature>
<dbReference type="AlphaFoldDB" id="A0A923LVK9"/>
<keyword evidence="8" id="KW-0969">Cilium</keyword>
<comment type="function">
    <text evidence="5">Required for morphogenesis and for the elongation of the flagellar filament by facilitating polymerization of the flagellin monomers at the tip of growing filament. Forms a capping structure, which prevents flagellin subunits (transported through the central channel of the flagellum) from leaking out without polymerization at the distal end.</text>
</comment>
<evidence type="ECO:0000313" key="9">
    <source>
        <dbReference type="Proteomes" id="UP000606499"/>
    </source>
</evidence>
<comment type="caution">
    <text evidence="8">The sequence shown here is derived from an EMBL/GenBank/DDBJ whole genome shotgun (WGS) entry which is preliminary data.</text>
</comment>
<dbReference type="InterPro" id="IPR003481">
    <property type="entry name" value="FliD_N"/>
</dbReference>
<dbReference type="GO" id="GO:0009424">
    <property type="term" value="C:bacterial-type flagellum hook"/>
    <property type="evidence" value="ECO:0007669"/>
    <property type="project" value="UniProtKB-UniRule"/>
</dbReference>
<dbReference type="GO" id="GO:0007155">
    <property type="term" value="P:cell adhesion"/>
    <property type="evidence" value="ECO:0007669"/>
    <property type="project" value="InterPro"/>
</dbReference>
<dbReference type="RefSeq" id="WP_054327112.1">
    <property type="nucleotide sequence ID" value="NZ_JACOPL010000005.1"/>
</dbReference>
<gene>
    <name evidence="8" type="primary">fliD</name>
    <name evidence="8" type="ORF">H8S45_06555</name>
</gene>
<evidence type="ECO:0000256" key="3">
    <source>
        <dbReference type="ARBA" id="ARBA00023054"/>
    </source>
</evidence>
<protein>
    <recommendedName>
        <fullName evidence="5">Flagellar hook-associated protein 2</fullName>
        <shortName evidence="5">HAP2</shortName>
    </recommendedName>
    <alternativeName>
        <fullName evidence="5">Flagellar cap protein</fullName>
    </alternativeName>
</protein>
<keyword evidence="8" id="KW-0282">Flagellum</keyword>
<keyword evidence="4 5" id="KW-0975">Bacterial flagellum</keyword>
<comment type="subcellular location">
    <subcellularLocation>
        <location evidence="5">Secreted</location>
    </subcellularLocation>
    <subcellularLocation>
        <location evidence="5">Bacterial flagellum</location>
    </subcellularLocation>
</comment>
<dbReference type="PANTHER" id="PTHR30288">
    <property type="entry name" value="FLAGELLAR CAP/ASSEMBLY PROTEIN FLID"/>
    <property type="match status" value="1"/>
</dbReference>
<dbReference type="GO" id="GO:0071973">
    <property type="term" value="P:bacterial-type flagellum-dependent cell motility"/>
    <property type="evidence" value="ECO:0007669"/>
    <property type="project" value="TreeGrafter"/>
</dbReference>
<name>A0A923LVK9_9FIRM</name>
<reference evidence="8" key="1">
    <citation type="submission" date="2020-08" db="EMBL/GenBank/DDBJ databases">
        <title>Genome public.</title>
        <authorList>
            <person name="Liu C."/>
            <person name="Sun Q."/>
        </authorList>
    </citation>
    <scope>NUCLEOTIDE SEQUENCE</scope>
    <source>
        <strain evidence="8">NSJ-28</strain>
    </source>
</reference>
<dbReference type="GO" id="GO:0009421">
    <property type="term" value="C:bacterial-type flagellum filament cap"/>
    <property type="evidence" value="ECO:0007669"/>
    <property type="project" value="InterPro"/>
</dbReference>
<comment type="similarity">
    <text evidence="1 5">Belongs to the FliD family.</text>
</comment>
<dbReference type="GO" id="GO:0005576">
    <property type="term" value="C:extracellular region"/>
    <property type="evidence" value="ECO:0007669"/>
    <property type="project" value="UniProtKB-SubCell"/>
</dbReference>
<evidence type="ECO:0000256" key="2">
    <source>
        <dbReference type="ARBA" id="ARBA00011255"/>
    </source>
</evidence>
<comment type="subunit">
    <text evidence="2 5">Homopentamer.</text>
</comment>
<dbReference type="PANTHER" id="PTHR30288:SF0">
    <property type="entry name" value="FLAGELLAR HOOK-ASSOCIATED PROTEIN 2"/>
    <property type="match status" value="1"/>
</dbReference>
<dbReference type="Pfam" id="PF07195">
    <property type="entry name" value="FliD_C"/>
    <property type="match status" value="1"/>
</dbReference>
<keyword evidence="3" id="KW-0175">Coiled coil</keyword>
<keyword evidence="5" id="KW-0964">Secreted</keyword>
<feature type="domain" description="Flagellar hook-associated protein 2 C-terminal" evidence="7">
    <location>
        <begin position="552"/>
        <end position="838"/>
    </location>
</feature>
<evidence type="ECO:0000256" key="4">
    <source>
        <dbReference type="ARBA" id="ARBA00023143"/>
    </source>
</evidence>
<evidence type="ECO:0000259" key="6">
    <source>
        <dbReference type="Pfam" id="PF02465"/>
    </source>
</evidence>
<evidence type="ECO:0000259" key="7">
    <source>
        <dbReference type="Pfam" id="PF07195"/>
    </source>
</evidence>
<dbReference type="InterPro" id="IPR010809">
    <property type="entry name" value="FliD_C"/>
</dbReference>
<evidence type="ECO:0000256" key="5">
    <source>
        <dbReference type="RuleBase" id="RU362066"/>
    </source>
</evidence>
<dbReference type="InterPro" id="IPR040026">
    <property type="entry name" value="FliD"/>
</dbReference>